<dbReference type="SUPFAM" id="SSF48403">
    <property type="entry name" value="Ankyrin repeat"/>
    <property type="match status" value="2"/>
</dbReference>
<dbReference type="STRING" id="3055.A0A2K3CZJ9"/>
<evidence type="ECO:0000313" key="3">
    <source>
        <dbReference type="Proteomes" id="UP000006906"/>
    </source>
</evidence>
<evidence type="ECO:0000256" key="1">
    <source>
        <dbReference type="SAM" id="MobiDB-lite"/>
    </source>
</evidence>
<dbReference type="RefSeq" id="XP_042917319.1">
    <property type="nucleotide sequence ID" value="XM_043069344.1"/>
</dbReference>
<dbReference type="PANTHER" id="PTHR12393:SF6">
    <property type="entry name" value="SPHINGOMYELIN PHOSPHODIESTERASE 2"/>
    <property type="match status" value="1"/>
</dbReference>
<dbReference type="GeneID" id="5719108"/>
<dbReference type="EMBL" id="CM008974">
    <property type="protein sequence ID" value="PNW73707.1"/>
    <property type="molecule type" value="Genomic_DNA"/>
</dbReference>
<protein>
    <submittedName>
        <fullName evidence="2">Uncharacterized protein</fullName>
    </submittedName>
</protein>
<accession>A0A2K3CZJ9</accession>
<sequence length="725" mass="77379">MASQQKQPRYRTRAVAGREPCRGPEVWTPDLVERIAAFLPRNEVAVTLRLVNMATAALLSTFKAVRVAEPLPAYCYEHSEQYPPLRDVFRGSAKRRKQLVRAAARSGSLEVVDVALEASGLSPGGWLFAAAAGGKGAHGAALALCKRLLAMGCPSEDSQSGGHDRFPTALEEAAAAGNADVCAWLLAGGRQLCQWDKGAVYAAARSGHAGLVFWLQSHPMASAQAKRSFCVDQLLTAAAHGCKLPDLQRIYQHWLGGRPPRPPHLPGQQALPDLSFGTFAPGYFERRPDGFVCDHRDYTFSNILAAAAGSPTACWLEKLDGLMRWHCGEGTDQLLGSCRNELCRIFRGAMSRPDGVSRVRLLWEERGWRPGDGLTAAVGEAATRCDAAAVAFLFEELGAEMQADDMYGLSYPPLTGPIQAGDLRFLQLMLRTYRVRCRSKRFYCLVLCAAEAGHLAILRWLFEWAAERERVQGNDVPRHYYIEDALQNGLRRAIRNGHAAAVRFLLGQGARLEPGPPWWLEAARSGSVETLRVLAESGYAPNAACVYEAALEAGDRRVLREVARLGFTGCDAAAGLTALLGEPDVPLSELRWLLEGGSAGGGAGAGGSGGGAGGGGAGAASAWAAGRAGGRGKAGKKEEEKRAGPGAAAAGVAGAAEGASGGGAGEGPAAEALRYEGEWQRAVAAVRQRGRGREVREVCAWLEGWRQSQQGRMWPGHKPDCVEIE</sequence>
<feature type="compositionally biased region" description="Gly residues" evidence="1">
    <location>
        <begin position="602"/>
        <end position="618"/>
    </location>
</feature>
<dbReference type="InParanoid" id="A0A2K3CZJ9"/>
<evidence type="ECO:0000313" key="2">
    <source>
        <dbReference type="EMBL" id="PNW73707.1"/>
    </source>
</evidence>
<keyword evidence="3" id="KW-1185">Reference proteome</keyword>
<dbReference type="Gramene" id="PNW73707">
    <property type="protein sequence ID" value="PNW73707"/>
    <property type="gene ID" value="CHLRE_13g569300v5"/>
</dbReference>
<dbReference type="OrthoDB" id="549039at2759"/>
<name>A0A2K3CZJ9_CHLRE</name>
<organism evidence="2 3">
    <name type="scientific">Chlamydomonas reinhardtii</name>
    <name type="common">Chlamydomonas smithii</name>
    <dbReference type="NCBI Taxonomy" id="3055"/>
    <lineage>
        <taxon>Eukaryota</taxon>
        <taxon>Viridiplantae</taxon>
        <taxon>Chlorophyta</taxon>
        <taxon>core chlorophytes</taxon>
        <taxon>Chlorophyceae</taxon>
        <taxon>CS clade</taxon>
        <taxon>Chlamydomonadales</taxon>
        <taxon>Chlamydomonadaceae</taxon>
        <taxon>Chlamydomonas</taxon>
    </lineage>
</organism>
<gene>
    <name evidence="2" type="ORF">CHLRE_13g569300v5</name>
</gene>
<dbReference type="Proteomes" id="UP000006906">
    <property type="component" value="Chromosome 13"/>
</dbReference>
<dbReference type="KEGG" id="cre:CHLRE_13g569300v5"/>
<dbReference type="InterPro" id="IPR036770">
    <property type="entry name" value="Ankyrin_rpt-contain_sf"/>
</dbReference>
<dbReference type="ExpressionAtlas" id="A0A2K3CZJ9">
    <property type="expression patterns" value="baseline"/>
</dbReference>
<dbReference type="PaxDb" id="3055-EDP08713"/>
<reference evidence="2 3" key="1">
    <citation type="journal article" date="2007" name="Science">
        <title>The Chlamydomonas genome reveals the evolution of key animal and plant functions.</title>
        <authorList>
            <person name="Merchant S.S."/>
            <person name="Prochnik S.E."/>
            <person name="Vallon O."/>
            <person name="Harris E.H."/>
            <person name="Karpowicz S.J."/>
            <person name="Witman G.B."/>
            <person name="Terry A."/>
            <person name="Salamov A."/>
            <person name="Fritz-Laylin L.K."/>
            <person name="Marechal-Drouard L."/>
            <person name="Marshall W.F."/>
            <person name="Qu L.H."/>
            <person name="Nelson D.R."/>
            <person name="Sanderfoot A.A."/>
            <person name="Spalding M.H."/>
            <person name="Kapitonov V.V."/>
            <person name="Ren Q."/>
            <person name="Ferris P."/>
            <person name="Lindquist E."/>
            <person name="Shapiro H."/>
            <person name="Lucas S.M."/>
            <person name="Grimwood J."/>
            <person name="Schmutz J."/>
            <person name="Cardol P."/>
            <person name="Cerutti H."/>
            <person name="Chanfreau G."/>
            <person name="Chen C.L."/>
            <person name="Cognat V."/>
            <person name="Croft M.T."/>
            <person name="Dent R."/>
            <person name="Dutcher S."/>
            <person name="Fernandez E."/>
            <person name="Fukuzawa H."/>
            <person name="Gonzalez-Ballester D."/>
            <person name="Gonzalez-Halphen D."/>
            <person name="Hallmann A."/>
            <person name="Hanikenne M."/>
            <person name="Hippler M."/>
            <person name="Inwood W."/>
            <person name="Jabbari K."/>
            <person name="Kalanon M."/>
            <person name="Kuras R."/>
            <person name="Lefebvre P.A."/>
            <person name="Lemaire S.D."/>
            <person name="Lobanov A.V."/>
            <person name="Lohr M."/>
            <person name="Manuell A."/>
            <person name="Meier I."/>
            <person name="Mets L."/>
            <person name="Mittag M."/>
            <person name="Mittelmeier T."/>
            <person name="Moroney J.V."/>
            <person name="Moseley J."/>
            <person name="Napoli C."/>
            <person name="Nedelcu A.M."/>
            <person name="Niyogi K."/>
            <person name="Novoselov S.V."/>
            <person name="Paulsen I.T."/>
            <person name="Pazour G."/>
            <person name="Purton S."/>
            <person name="Ral J.P."/>
            <person name="Riano-Pachon D.M."/>
            <person name="Riekhof W."/>
            <person name="Rymarquis L."/>
            <person name="Schroda M."/>
            <person name="Stern D."/>
            <person name="Umen J."/>
            <person name="Willows R."/>
            <person name="Wilson N."/>
            <person name="Zimmer S.L."/>
            <person name="Allmer J."/>
            <person name="Balk J."/>
            <person name="Bisova K."/>
            <person name="Chen C.J."/>
            <person name="Elias M."/>
            <person name="Gendler K."/>
            <person name="Hauser C."/>
            <person name="Lamb M.R."/>
            <person name="Ledford H."/>
            <person name="Long J.C."/>
            <person name="Minagawa J."/>
            <person name="Page M.D."/>
            <person name="Pan J."/>
            <person name="Pootakham W."/>
            <person name="Roje S."/>
            <person name="Rose A."/>
            <person name="Stahlberg E."/>
            <person name="Terauchi A.M."/>
            <person name="Yang P."/>
            <person name="Ball S."/>
            <person name="Bowler C."/>
            <person name="Dieckmann C.L."/>
            <person name="Gladyshev V.N."/>
            <person name="Green P."/>
            <person name="Jorgensen R."/>
            <person name="Mayfield S."/>
            <person name="Mueller-Roeber B."/>
            <person name="Rajamani S."/>
            <person name="Sayre R.T."/>
            <person name="Brokstein P."/>
            <person name="Dubchak I."/>
            <person name="Goodstein D."/>
            <person name="Hornick L."/>
            <person name="Huang Y.W."/>
            <person name="Jhaveri J."/>
            <person name="Luo Y."/>
            <person name="Martinez D."/>
            <person name="Ngau W.C."/>
            <person name="Otillar B."/>
            <person name="Poliakov A."/>
            <person name="Porter A."/>
            <person name="Szajkowski L."/>
            <person name="Werner G."/>
            <person name="Zhou K."/>
            <person name="Grigoriev I.V."/>
            <person name="Rokhsar D.S."/>
            <person name="Grossman A.R."/>
        </authorList>
    </citation>
    <scope>NUCLEOTIDE SEQUENCE [LARGE SCALE GENOMIC DNA]</scope>
    <source>
        <strain evidence="3">CC-503</strain>
    </source>
</reference>
<feature type="region of interest" description="Disordered" evidence="1">
    <location>
        <begin position="602"/>
        <end position="649"/>
    </location>
</feature>
<dbReference type="Gene3D" id="1.25.40.20">
    <property type="entry name" value="Ankyrin repeat-containing domain"/>
    <property type="match status" value="2"/>
</dbReference>
<proteinExistence type="predicted"/>
<dbReference type="AlphaFoldDB" id="A0A2K3CZJ9"/>
<dbReference type="PANTHER" id="PTHR12393">
    <property type="entry name" value="SPHINGOMYELIN PHOSPHODIESTERASE RELATED"/>
    <property type="match status" value="1"/>
</dbReference>